<comment type="function">
    <text evidence="5">Attaches a formyl group to the free amino group of methionyl-tRNA(fMet). The formyl group appears to play a dual role in the initiator identity of N-formylmethionyl-tRNA by promoting its recognition by IF2 and preventing the misappropriation of this tRNA by the elongation apparatus.</text>
</comment>
<evidence type="ECO:0000259" key="6">
    <source>
        <dbReference type="Pfam" id="PF00551"/>
    </source>
</evidence>
<comment type="similarity">
    <text evidence="1 5">Belongs to the Fmt family.</text>
</comment>
<protein>
    <recommendedName>
        <fullName evidence="2 5">Methionyl-tRNA formyltransferase</fullName>
        <ecNumber evidence="2 5">2.1.2.9</ecNumber>
    </recommendedName>
</protein>
<comment type="caution">
    <text evidence="8">The sequence shown here is derived from an EMBL/GenBank/DDBJ whole genome shotgun (WGS) entry which is preliminary data.</text>
</comment>
<keyword evidence="3 5" id="KW-0808">Transferase</keyword>
<dbReference type="EC" id="2.1.2.9" evidence="2 5"/>
<feature type="domain" description="Formyl transferase C-terminal" evidence="7">
    <location>
        <begin position="205"/>
        <end position="308"/>
    </location>
</feature>
<dbReference type="Pfam" id="PF02911">
    <property type="entry name" value="Formyl_trans_C"/>
    <property type="match status" value="1"/>
</dbReference>
<feature type="binding site" evidence="5">
    <location>
        <begin position="111"/>
        <end position="114"/>
    </location>
    <ligand>
        <name>(6S)-5,6,7,8-tetrahydrofolate</name>
        <dbReference type="ChEBI" id="CHEBI:57453"/>
    </ligand>
</feature>
<dbReference type="NCBIfam" id="TIGR00460">
    <property type="entry name" value="fmt"/>
    <property type="match status" value="1"/>
</dbReference>
<feature type="domain" description="Formyl transferase N-terminal" evidence="6">
    <location>
        <begin position="1"/>
        <end position="180"/>
    </location>
</feature>
<dbReference type="InterPro" id="IPR041711">
    <property type="entry name" value="Met-tRNA-FMT_N"/>
</dbReference>
<dbReference type="GO" id="GO:0004479">
    <property type="term" value="F:methionyl-tRNA formyltransferase activity"/>
    <property type="evidence" value="ECO:0007669"/>
    <property type="project" value="UniProtKB-UniRule"/>
</dbReference>
<sequence length="317" mass="35237">MRVVFMGTPAFAVPSLRAVAAAGDDIELVLVVTGKDKPRKNRRSDPEPTPVKKVARELEVPVYEVEDVREERFAATVARYHPDVIVVAAFRILPPEVYGLARLGAFNLHASLLPRYRGAAPVNWAIINGERETGVTTFFLQKRVDTGNVILRETTPIGSEETAGELALRLSEIGAGAVVKTLELIRDGKAEVMSQDERLVTRAPKLTPENTRIDWVQPVDAICDFIRGLAPRPSAWALFQHRKVKIFRALPSSFHLPEAEEQAAVPGRVAVEQDRLYVMGLDGWVEVQELQMEGKKAMDAQDFCRGFRCDHECPAFS</sequence>
<dbReference type="InterPro" id="IPR005794">
    <property type="entry name" value="Fmt"/>
</dbReference>
<dbReference type="InterPro" id="IPR044135">
    <property type="entry name" value="Met-tRNA-FMT_C"/>
</dbReference>
<dbReference type="SUPFAM" id="SSF53328">
    <property type="entry name" value="Formyltransferase"/>
    <property type="match status" value="1"/>
</dbReference>
<dbReference type="CDD" id="cd08646">
    <property type="entry name" value="FMT_core_Met-tRNA-FMT_N"/>
    <property type="match status" value="1"/>
</dbReference>
<dbReference type="PANTHER" id="PTHR11138:SF5">
    <property type="entry name" value="METHIONYL-TRNA FORMYLTRANSFERASE, MITOCHONDRIAL"/>
    <property type="match status" value="1"/>
</dbReference>
<dbReference type="Gene3D" id="3.40.50.12230">
    <property type="match status" value="1"/>
</dbReference>
<dbReference type="HAMAP" id="MF_00182">
    <property type="entry name" value="Formyl_trans"/>
    <property type="match status" value="1"/>
</dbReference>
<gene>
    <name evidence="5" type="primary">fmt</name>
    <name evidence="8" type="ORF">ENN50_04880</name>
</gene>
<evidence type="ECO:0000256" key="5">
    <source>
        <dbReference type="HAMAP-Rule" id="MF_00182"/>
    </source>
</evidence>
<keyword evidence="4 5" id="KW-0648">Protein biosynthesis</keyword>
<dbReference type="InterPro" id="IPR005793">
    <property type="entry name" value="Formyl_trans_C"/>
</dbReference>
<dbReference type="SUPFAM" id="SSF50486">
    <property type="entry name" value="FMT C-terminal domain-like"/>
    <property type="match status" value="1"/>
</dbReference>
<dbReference type="PANTHER" id="PTHR11138">
    <property type="entry name" value="METHIONYL-TRNA FORMYLTRANSFERASE"/>
    <property type="match status" value="1"/>
</dbReference>
<accession>A0A831WNV4</accession>
<evidence type="ECO:0000256" key="1">
    <source>
        <dbReference type="ARBA" id="ARBA00010699"/>
    </source>
</evidence>
<dbReference type="InterPro" id="IPR002376">
    <property type="entry name" value="Formyl_transf_N"/>
</dbReference>
<dbReference type="GO" id="GO:0005829">
    <property type="term" value="C:cytosol"/>
    <property type="evidence" value="ECO:0007669"/>
    <property type="project" value="TreeGrafter"/>
</dbReference>
<dbReference type="InterPro" id="IPR011034">
    <property type="entry name" value="Formyl_transferase-like_C_sf"/>
</dbReference>
<organism evidence="8">
    <name type="scientific">Prosthecochloris aestuarii</name>
    <dbReference type="NCBI Taxonomy" id="1102"/>
    <lineage>
        <taxon>Bacteria</taxon>
        <taxon>Pseudomonadati</taxon>
        <taxon>Chlorobiota</taxon>
        <taxon>Chlorobiia</taxon>
        <taxon>Chlorobiales</taxon>
        <taxon>Chlorobiaceae</taxon>
        <taxon>Prosthecochloris</taxon>
    </lineage>
</organism>
<evidence type="ECO:0000313" key="8">
    <source>
        <dbReference type="EMBL" id="HED31013.1"/>
    </source>
</evidence>
<evidence type="ECO:0000256" key="3">
    <source>
        <dbReference type="ARBA" id="ARBA00022679"/>
    </source>
</evidence>
<dbReference type="AlphaFoldDB" id="A0A831WNV4"/>
<reference evidence="8" key="1">
    <citation type="journal article" date="2020" name="mSystems">
        <title>Genome- and Community-Level Interaction Insights into Carbon Utilization and Element Cycling Functions of Hydrothermarchaeota in Hydrothermal Sediment.</title>
        <authorList>
            <person name="Zhou Z."/>
            <person name="Liu Y."/>
            <person name="Xu W."/>
            <person name="Pan J."/>
            <person name="Luo Z.H."/>
            <person name="Li M."/>
        </authorList>
    </citation>
    <scope>NUCLEOTIDE SEQUENCE [LARGE SCALE GENOMIC DNA]</scope>
    <source>
        <strain evidence="8">SpSt-1181</strain>
    </source>
</reference>
<dbReference type="CDD" id="cd08704">
    <property type="entry name" value="Met_tRNA_FMT_C"/>
    <property type="match status" value="1"/>
</dbReference>
<evidence type="ECO:0000256" key="4">
    <source>
        <dbReference type="ARBA" id="ARBA00022917"/>
    </source>
</evidence>
<evidence type="ECO:0000256" key="2">
    <source>
        <dbReference type="ARBA" id="ARBA00012261"/>
    </source>
</evidence>
<dbReference type="Pfam" id="PF00551">
    <property type="entry name" value="Formyl_trans_N"/>
    <property type="match status" value="1"/>
</dbReference>
<dbReference type="EMBL" id="DSBW01000112">
    <property type="protein sequence ID" value="HED31013.1"/>
    <property type="molecule type" value="Genomic_DNA"/>
</dbReference>
<comment type="catalytic activity">
    <reaction evidence="5">
        <text>L-methionyl-tRNA(fMet) + (6R)-10-formyltetrahydrofolate = N-formyl-L-methionyl-tRNA(fMet) + (6S)-5,6,7,8-tetrahydrofolate + H(+)</text>
        <dbReference type="Rhea" id="RHEA:24380"/>
        <dbReference type="Rhea" id="RHEA-COMP:9952"/>
        <dbReference type="Rhea" id="RHEA-COMP:9953"/>
        <dbReference type="ChEBI" id="CHEBI:15378"/>
        <dbReference type="ChEBI" id="CHEBI:57453"/>
        <dbReference type="ChEBI" id="CHEBI:78530"/>
        <dbReference type="ChEBI" id="CHEBI:78844"/>
        <dbReference type="ChEBI" id="CHEBI:195366"/>
        <dbReference type="EC" id="2.1.2.9"/>
    </reaction>
</comment>
<proteinExistence type="inferred from homology"/>
<evidence type="ECO:0000259" key="7">
    <source>
        <dbReference type="Pfam" id="PF02911"/>
    </source>
</evidence>
<name>A0A831WNV4_PROAE</name>
<dbReference type="Proteomes" id="UP000886335">
    <property type="component" value="Unassembled WGS sequence"/>
</dbReference>
<dbReference type="InterPro" id="IPR036477">
    <property type="entry name" value="Formyl_transf_N_sf"/>
</dbReference>